<keyword evidence="2" id="KW-0285">Flavoprotein</keyword>
<dbReference type="GO" id="GO:0003884">
    <property type="term" value="F:D-amino-acid oxidase activity"/>
    <property type="evidence" value="ECO:0007669"/>
    <property type="project" value="InterPro"/>
</dbReference>
<dbReference type="GO" id="GO:0019478">
    <property type="term" value="P:D-amino acid catabolic process"/>
    <property type="evidence" value="ECO:0007669"/>
    <property type="project" value="TreeGrafter"/>
</dbReference>
<sequence length="171" mass="18822">MTFETFGDLADVEEAGVKMIRHVELWDPGHADVKPWGRPWFAHFVPKVNTAFCASPLFFCSVCSTHLDGLTKWRELGKDELPSGCESGVEYQTGERRSGFALDLNPPEADRLVINTKTYLRFLLSAFHSAGGSTRTQVLEDIAEAFEDDVDVVVNCTGIGAQRLGGVADQN</sequence>
<gene>
    <name evidence="5" type="ORF">BJ554DRAFT_5616</name>
</gene>
<dbReference type="PANTHER" id="PTHR11530:SF11">
    <property type="entry name" value="D-ASPARTATE OXIDASE"/>
    <property type="match status" value="1"/>
</dbReference>
<keyword evidence="4" id="KW-0560">Oxidoreductase</keyword>
<protein>
    <recommendedName>
        <fullName evidence="7">FAD dependent oxidoreductase domain-containing protein</fullName>
    </recommendedName>
</protein>
<evidence type="ECO:0000256" key="3">
    <source>
        <dbReference type="ARBA" id="ARBA00022827"/>
    </source>
</evidence>
<reference evidence="5 6" key="1">
    <citation type="journal article" name="Sci. Rep.">
        <title>Genome-scale phylogenetic analyses confirm Olpidium as the closest living zoosporic fungus to the non-flagellated, terrestrial fungi.</title>
        <authorList>
            <person name="Chang Y."/>
            <person name="Rochon D."/>
            <person name="Sekimoto S."/>
            <person name="Wang Y."/>
            <person name="Chovatia M."/>
            <person name="Sandor L."/>
            <person name="Salamov A."/>
            <person name="Grigoriev I.V."/>
            <person name="Stajich J.E."/>
            <person name="Spatafora J.W."/>
        </authorList>
    </citation>
    <scope>NUCLEOTIDE SEQUENCE [LARGE SCALE GENOMIC DNA]</scope>
    <source>
        <strain evidence="5">S191</strain>
    </source>
</reference>
<evidence type="ECO:0000256" key="4">
    <source>
        <dbReference type="ARBA" id="ARBA00023002"/>
    </source>
</evidence>
<evidence type="ECO:0000256" key="2">
    <source>
        <dbReference type="ARBA" id="ARBA00022630"/>
    </source>
</evidence>
<organism evidence="5 6">
    <name type="scientific">Olpidium bornovanus</name>
    <dbReference type="NCBI Taxonomy" id="278681"/>
    <lineage>
        <taxon>Eukaryota</taxon>
        <taxon>Fungi</taxon>
        <taxon>Fungi incertae sedis</taxon>
        <taxon>Olpidiomycota</taxon>
        <taxon>Olpidiomycotina</taxon>
        <taxon>Olpidiomycetes</taxon>
        <taxon>Olpidiales</taxon>
        <taxon>Olpidiaceae</taxon>
        <taxon>Olpidium</taxon>
    </lineage>
</organism>
<dbReference type="GO" id="GO:0071949">
    <property type="term" value="F:FAD binding"/>
    <property type="evidence" value="ECO:0007669"/>
    <property type="project" value="InterPro"/>
</dbReference>
<evidence type="ECO:0008006" key="7">
    <source>
        <dbReference type="Google" id="ProtNLM"/>
    </source>
</evidence>
<feature type="non-terminal residue" evidence="5">
    <location>
        <position position="171"/>
    </location>
</feature>
<evidence type="ECO:0000313" key="5">
    <source>
        <dbReference type="EMBL" id="KAG5462087.1"/>
    </source>
</evidence>
<accession>A0A8H7ZZ90</accession>
<dbReference type="EMBL" id="JAEFCI010002645">
    <property type="protein sequence ID" value="KAG5462087.1"/>
    <property type="molecule type" value="Genomic_DNA"/>
</dbReference>
<dbReference type="GO" id="GO:0005737">
    <property type="term" value="C:cytoplasm"/>
    <property type="evidence" value="ECO:0007669"/>
    <property type="project" value="TreeGrafter"/>
</dbReference>
<evidence type="ECO:0000256" key="1">
    <source>
        <dbReference type="ARBA" id="ARBA00001974"/>
    </source>
</evidence>
<keyword evidence="6" id="KW-1185">Reference proteome</keyword>
<name>A0A8H7ZZ90_9FUNG</name>
<dbReference type="OrthoDB" id="2015447at2759"/>
<dbReference type="InterPro" id="IPR023209">
    <property type="entry name" value="DAO"/>
</dbReference>
<evidence type="ECO:0000313" key="6">
    <source>
        <dbReference type="Proteomes" id="UP000673691"/>
    </source>
</evidence>
<comment type="caution">
    <text evidence="5">The sequence shown here is derived from an EMBL/GenBank/DDBJ whole genome shotgun (WGS) entry which is preliminary data.</text>
</comment>
<dbReference type="AlphaFoldDB" id="A0A8H7ZZ90"/>
<dbReference type="Proteomes" id="UP000673691">
    <property type="component" value="Unassembled WGS sequence"/>
</dbReference>
<keyword evidence="3" id="KW-0274">FAD</keyword>
<dbReference type="PANTHER" id="PTHR11530">
    <property type="entry name" value="D-AMINO ACID OXIDASE"/>
    <property type="match status" value="1"/>
</dbReference>
<dbReference type="Gene3D" id="3.40.50.720">
    <property type="entry name" value="NAD(P)-binding Rossmann-like Domain"/>
    <property type="match status" value="1"/>
</dbReference>
<comment type="cofactor">
    <cofactor evidence="1">
        <name>FAD</name>
        <dbReference type="ChEBI" id="CHEBI:57692"/>
    </cofactor>
</comment>
<proteinExistence type="predicted"/>